<dbReference type="Gene3D" id="3.40.970.10">
    <property type="entry name" value="Ribonuclease H1, N-terminal domain"/>
    <property type="match status" value="1"/>
</dbReference>
<feature type="compositionally biased region" description="Polar residues" evidence="1">
    <location>
        <begin position="1"/>
        <end position="19"/>
    </location>
</feature>
<protein>
    <recommendedName>
        <fullName evidence="2">Ribonuclease H1 N-terminal domain-containing protein</fullName>
    </recommendedName>
</protein>
<reference evidence="3 4" key="1">
    <citation type="journal article" date="2021" name="Commun. Biol.">
        <title>The genome of Shorea leprosula (Dipterocarpaceae) highlights the ecological relevance of drought in aseasonal tropical rainforests.</title>
        <authorList>
            <person name="Ng K.K.S."/>
            <person name="Kobayashi M.J."/>
            <person name="Fawcett J.A."/>
            <person name="Hatakeyama M."/>
            <person name="Paape T."/>
            <person name="Ng C.H."/>
            <person name="Ang C.C."/>
            <person name="Tnah L.H."/>
            <person name="Lee C.T."/>
            <person name="Nishiyama T."/>
            <person name="Sese J."/>
            <person name="O'Brien M.J."/>
            <person name="Copetti D."/>
            <person name="Mohd Noor M.I."/>
            <person name="Ong R.C."/>
            <person name="Putra M."/>
            <person name="Sireger I.Z."/>
            <person name="Indrioko S."/>
            <person name="Kosugi Y."/>
            <person name="Izuno A."/>
            <person name="Isagi Y."/>
            <person name="Lee S.L."/>
            <person name="Shimizu K.K."/>
        </authorList>
    </citation>
    <scope>NUCLEOTIDE SEQUENCE [LARGE SCALE GENOMIC DNA]</scope>
    <source>
        <strain evidence="3">214</strain>
    </source>
</reference>
<evidence type="ECO:0000313" key="4">
    <source>
        <dbReference type="Proteomes" id="UP001054252"/>
    </source>
</evidence>
<proteinExistence type="predicted"/>
<accession>A0AAV5MIG4</accession>
<comment type="caution">
    <text evidence="3">The sequence shown here is derived from an EMBL/GenBank/DDBJ whole genome shotgun (WGS) entry which is preliminary data.</text>
</comment>
<evidence type="ECO:0000256" key="1">
    <source>
        <dbReference type="SAM" id="MobiDB-lite"/>
    </source>
</evidence>
<organism evidence="3 4">
    <name type="scientific">Rubroshorea leprosula</name>
    <dbReference type="NCBI Taxonomy" id="152421"/>
    <lineage>
        <taxon>Eukaryota</taxon>
        <taxon>Viridiplantae</taxon>
        <taxon>Streptophyta</taxon>
        <taxon>Embryophyta</taxon>
        <taxon>Tracheophyta</taxon>
        <taxon>Spermatophyta</taxon>
        <taxon>Magnoliopsida</taxon>
        <taxon>eudicotyledons</taxon>
        <taxon>Gunneridae</taxon>
        <taxon>Pentapetalae</taxon>
        <taxon>rosids</taxon>
        <taxon>malvids</taxon>
        <taxon>Malvales</taxon>
        <taxon>Dipterocarpaceae</taxon>
        <taxon>Rubroshorea</taxon>
    </lineage>
</organism>
<evidence type="ECO:0000259" key="2">
    <source>
        <dbReference type="Pfam" id="PF01693"/>
    </source>
</evidence>
<dbReference type="AlphaFoldDB" id="A0AAV5MIG4"/>
<dbReference type="EMBL" id="BPVZ01000272">
    <property type="protein sequence ID" value="GKV48834.1"/>
    <property type="molecule type" value="Genomic_DNA"/>
</dbReference>
<evidence type="ECO:0000313" key="3">
    <source>
        <dbReference type="EMBL" id="GKV48834.1"/>
    </source>
</evidence>
<gene>
    <name evidence="3" type="ORF">SLEP1_g55625</name>
</gene>
<dbReference type="Proteomes" id="UP001054252">
    <property type="component" value="Unassembled WGS sequence"/>
</dbReference>
<dbReference type="SUPFAM" id="SSF55658">
    <property type="entry name" value="L9 N-domain-like"/>
    <property type="match status" value="1"/>
</dbReference>
<sequence>MRRSTSGKTSNRGNTSRARSCTEGLNLDPVADQLLNNIQESFGNLNLFENNLKTLAQYLKKYNKFNYYVLIKGKTPGVYKKWDEILFQIRDFRKPLYKGFYLIEEAIQFAQQYLGDSFFISPHLSLDLQEPSGEIMKTTLAPLAGGRQLVLPLGINQYLIEGSSSTSTSIPLVDDTQRQLRMYFNPHVPLPELPDDSRQLIFQKAEASGHAKLKVIQQFLQQIAEDGINRSGIGFSWDTYYSTTEGKLKRYNRCEGETADGIPLDRYDCQCQLVYNICRVSLDLSSYEPIQFLYKGEIIELTPQLLLDYGFLYQLIFTKMADTDLVGRKFAIAVLESMPPNYIEALIQSKAPEWKGRHLLPAQHKIILRRSSLLPLYKDAQAWPSITQSLTKQLRHWRARTMAHMQVMGDDFSGGYTLFTEDSIQKIYLDTDVFIHSQSQREISFSPQTSYTQLLDIYSEEYKKGEDQYEYRGTNLDDDLPNDDPDELEGINFYDDLDSVGWENLENQMEG</sequence>
<name>A0AAV5MIG4_9ROSI</name>
<dbReference type="InterPro" id="IPR011320">
    <property type="entry name" value="RNase_H1_N"/>
</dbReference>
<keyword evidence="4" id="KW-1185">Reference proteome</keyword>
<feature type="region of interest" description="Disordered" evidence="1">
    <location>
        <begin position="1"/>
        <end position="21"/>
    </location>
</feature>
<dbReference type="InterPro" id="IPR009027">
    <property type="entry name" value="Ribosomal_bL9/RNase_H1_N"/>
</dbReference>
<feature type="domain" description="Ribonuclease H1 N-terminal" evidence="2">
    <location>
        <begin position="67"/>
        <end position="109"/>
    </location>
</feature>
<dbReference type="Pfam" id="PF01693">
    <property type="entry name" value="Cauli_VI"/>
    <property type="match status" value="1"/>
</dbReference>
<dbReference type="InterPro" id="IPR037056">
    <property type="entry name" value="RNase_H1_N_sf"/>
</dbReference>